<organism evidence="1 2">
    <name type="scientific">Microbacterium testaceum</name>
    <name type="common">Aureobacterium testaceum</name>
    <name type="synonym">Brevibacterium testaceum</name>
    <dbReference type="NCBI Taxonomy" id="2033"/>
    <lineage>
        <taxon>Bacteria</taxon>
        <taxon>Bacillati</taxon>
        <taxon>Actinomycetota</taxon>
        <taxon>Actinomycetes</taxon>
        <taxon>Micrococcales</taxon>
        <taxon>Microbacteriaceae</taxon>
        <taxon>Microbacterium</taxon>
    </lineage>
</organism>
<reference evidence="1 2" key="1">
    <citation type="journal article" date="2016" name="Front. Microbiol.">
        <title>Genomic Resource of Rice Seed Associated Bacteria.</title>
        <authorList>
            <person name="Midha S."/>
            <person name="Bansal K."/>
            <person name="Sharma S."/>
            <person name="Kumar N."/>
            <person name="Patil P.P."/>
            <person name="Chaudhry V."/>
            <person name="Patil P.B."/>
        </authorList>
    </citation>
    <scope>NUCLEOTIDE SEQUENCE [LARGE SCALE GENOMIC DNA]</scope>
    <source>
        <strain evidence="1 2">NS220</strain>
    </source>
</reference>
<dbReference type="Proteomes" id="UP000075025">
    <property type="component" value="Unassembled WGS sequence"/>
</dbReference>
<dbReference type="EMBL" id="LDRT01000111">
    <property type="protein sequence ID" value="KTR92098.1"/>
    <property type="molecule type" value="Genomic_DNA"/>
</dbReference>
<gene>
    <name evidence="1" type="ORF">NS220_14355</name>
</gene>
<comment type="caution">
    <text evidence="1">The sequence shown here is derived from an EMBL/GenBank/DDBJ whole genome shotgun (WGS) entry which is preliminary data.</text>
</comment>
<dbReference type="AlphaFoldDB" id="A0A147EUH9"/>
<sequence length="456" mass="44573">MIDSPDAVPRPPRQAGVAPSRRAAIASAVWAVPVVVMVAATPAAAAASGTSLRFSSSSYQAAACDVITGASVEASSGGAAAAGVVVTLQLSGWYTFSDGSTSAVVTTDSSGSAACGEIRVPSSGAAGTLTASAASATPATATLSALPALRLLSSPRGTTAVTDVPAGATPVAGELFLLGATLYRHGVGAVQTAVAAVGALVEAPTRTGSSLLPLRLADGSAVVFDTATNASTPATGTPSGATPVAADLFLSGATLYRGGSAVASDVAEWGQLVEHEQGSGPTGQFELPFRATDGTPRLYRSPADEVRTVASYGQPDAPPSGSTPVAGDLFSSGGTLYRASWDGSNPYGLGAVASGIARWGTLTPNPYYGGQRLLPVRTSGGDAAVFFVSGGSVRTVTQVPSGATPVGADLFLSGTSVYQADVGAVASDVAQCGQPVAAAAGASRVVVPLAAPAATC</sequence>
<proteinExistence type="predicted"/>
<protein>
    <submittedName>
        <fullName evidence="1">Uncharacterized protein</fullName>
    </submittedName>
</protein>
<dbReference type="PATRIC" id="fig|2033.6.peg.297"/>
<dbReference type="OrthoDB" id="5084117at2"/>
<name>A0A147EUH9_MICTE</name>
<evidence type="ECO:0000313" key="1">
    <source>
        <dbReference type="EMBL" id="KTR92098.1"/>
    </source>
</evidence>
<accession>A0A147EUH9</accession>
<evidence type="ECO:0000313" key="2">
    <source>
        <dbReference type="Proteomes" id="UP000075025"/>
    </source>
</evidence>